<evidence type="ECO:0000256" key="4">
    <source>
        <dbReference type="ARBA" id="ARBA00022737"/>
    </source>
</evidence>
<feature type="repeat" description="Solcar" evidence="6">
    <location>
        <begin position="174"/>
        <end position="260"/>
    </location>
</feature>
<organism evidence="9 10">
    <name type="scientific">Coccomyxa viridis</name>
    <dbReference type="NCBI Taxonomy" id="1274662"/>
    <lineage>
        <taxon>Eukaryota</taxon>
        <taxon>Viridiplantae</taxon>
        <taxon>Chlorophyta</taxon>
        <taxon>core chlorophytes</taxon>
        <taxon>Trebouxiophyceae</taxon>
        <taxon>Trebouxiophyceae incertae sedis</taxon>
        <taxon>Coccomyxaceae</taxon>
        <taxon>Coccomyxa</taxon>
    </lineage>
</organism>
<proteinExistence type="inferred from homology"/>
<dbReference type="EMBL" id="CAXHTA020000009">
    <property type="protein sequence ID" value="CAL5223688.1"/>
    <property type="molecule type" value="Genomic_DNA"/>
</dbReference>
<dbReference type="Pfam" id="PF00153">
    <property type="entry name" value="Mito_carr"/>
    <property type="match status" value="3"/>
</dbReference>
<feature type="compositionally biased region" description="Polar residues" evidence="8">
    <location>
        <begin position="33"/>
        <end position="49"/>
    </location>
</feature>
<gene>
    <name evidence="9" type="primary">g6240</name>
    <name evidence="9" type="ORF">VP750_LOCUS5347</name>
</gene>
<comment type="similarity">
    <text evidence="7">Belongs to the mitochondrial carrier (TC 2.A.29) family.</text>
</comment>
<reference evidence="9 10" key="1">
    <citation type="submission" date="2024-06" db="EMBL/GenBank/DDBJ databases">
        <authorList>
            <person name="Kraege A."/>
            <person name="Thomma B."/>
        </authorList>
    </citation>
    <scope>NUCLEOTIDE SEQUENCE [LARGE SCALE GENOMIC DNA]</scope>
</reference>
<evidence type="ECO:0000256" key="8">
    <source>
        <dbReference type="SAM" id="MobiDB-lite"/>
    </source>
</evidence>
<keyword evidence="10" id="KW-1185">Reference proteome</keyword>
<evidence type="ECO:0000313" key="9">
    <source>
        <dbReference type="EMBL" id="CAL5223688.1"/>
    </source>
</evidence>
<dbReference type="SUPFAM" id="SSF103506">
    <property type="entry name" value="Mitochondrial carrier"/>
    <property type="match status" value="1"/>
</dbReference>
<protein>
    <submittedName>
        <fullName evidence="9">G6240 protein</fullName>
    </submittedName>
</protein>
<name>A0ABP1FUW8_9CHLO</name>
<comment type="caution">
    <text evidence="9">The sequence shown here is derived from an EMBL/GenBank/DDBJ whole genome shotgun (WGS) entry which is preliminary data.</text>
</comment>
<feature type="repeat" description="Solcar" evidence="6">
    <location>
        <begin position="64"/>
        <end position="155"/>
    </location>
</feature>
<evidence type="ECO:0000256" key="1">
    <source>
        <dbReference type="ARBA" id="ARBA00004141"/>
    </source>
</evidence>
<keyword evidence="3 6" id="KW-0812">Transmembrane</keyword>
<evidence type="ECO:0000256" key="3">
    <source>
        <dbReference type="ARBA" id="ARBA00022692"/>
    </source>
</evidence>
<keyword evidence="4" id="KW-0677">Repeat</keyword>
<evidence type="ECO:0000256" key="2">
    <source>
        <dbReference type="ARBA" id="ARBA00022448"/>
    </source>
</evidence>
<evidence type="ECO:0000256" key="5">
    <source>
        <dbReference type="ARBA" id="ARBA00023136"/>
    </source>
</evidence>
<dbReference type="PRINTS" id="PR00926">
    <property type="entry name" value="MITOCARRIER"/>
</dbReference>
<evidence type="ECO:0000313" key="10">
    <source>
        <dbReference type="Proteomes" id="UP001497392"/>
    </source>
</evidence>
<dbReference type="PROSITE" id="PS50920">
    <property type="entry name" value="SOLCAR"/>
    <property type="match status" value="3"/>
</dbReference>
<comment type="subcellular location">
    <subcellularLocation>
        <location evidence="1">Membrane</location>
        <topology evidence="1">Multi-pass membrane protein</topology>
    </subcellularLocation>
</comment>
<evidence type="ECO:0000256" key="7">
    <source>
        <dbReference type="RuleBase" id="RU000488"/>
    </source>
</evidence>
<feature type="repeat" description="Solcar" evidence="6">
    <location>
        <begin position="270"/>
        <end position="358"/>
    </location>
</feature>
<dbReference type="PANTHER" id="PTHR24089">
    <property type="entry name" value="SOLUTE CARRIER FAMILY 25"/>
    <property type="match status" value="1"/>
</dbReference>
<dbReference type="InterPro" id="IPR002067">
    <property type="entry name" value="MCP"/>
</dbReference>
<dbReference type="Proteomes" id="UP001497392">
    <property type="component" value="Unassembled WGS sequence"/>
</dbReference>
<dbReference type="InterPro" id="IPR018108">
    <property type="entry name" value="MCP_transmembrane"/>
</dbReference>
<evidence type="ECO:0000256" key="6">
    <source>
        <dbReference type="PROSITE-ProRule" id="PRU00282"/>
    </source>
</evidence>
<sequence length="369" mass="39869">MTGAGYARNVPGMRADIIRESTDPNVRPAGTSAERSAAQNTDCAPSFSGRSITQTSQAASSDLLENFRLLAAGGIAGAVSKTVTAPLARLTILYQVNGLEAVAGAQGRIGMLQAFQQVIRREGFKALWKGNGVTIVHRLPYSAVNFWAYEQATQLWLQRFPPPPGMQPGQNARADMLRRLSAGGFAGLTACTLAYPLDLVRTRLSAQTKGDYYKGIGHAVRTIARDEGLMGLYRGLGATLLQVTPSLAINYTAYGTLRSYWLHMYGQEANTVTMSLACGGAAGLISSTVTFPLDLIRRRMQLEGQGGLRRYRGYADVARAVFRSGGLKGFYAGIIPEYYKVIPGVSCAYMTYELMRKLLGVKTNPGSER</sequence>
<dbReference type="Gene3D" id="1.50.40.10">
    <property type="entry name" value="Mitochondrial carrier domain"/>
    <property type="match status" value="1"/>
</dbReference>
<accession>A0ABP1FUW8</accession>
<feature type="region of interest" description="Disordered" evidence="8">
    <location>
        <begin position="19"/>
        <end position="49"/>
    </location>
</feature>
<dbReference type="InterPro" id="IPR023395">
    <property type="entry name" value="MCP_dom_sf"/>
</dbReference>
<keyword evidence="5 6" id="KW-0472">Membrane</keyword>
<keyword evidence="2 7" id="KW-0813">Transport</keyword>